<dbReference type="Proteomes" id="UP000290637">
    <property type="component" value="Chromosome"/>
</dbReference>
<dbReference type="InterPro" id="IPR013324">
    <property type="entry name" value="RNA_pol_sigma_r3/r4-like"/>
</dbReference>
<dbReference type="InterPro" id="IPR013249">
    <property type="entry name" value="RNA_pol_sigma70_r4_t2"/>
</dbReference>
<dbReference type="EMBL" id="CP035913">
    <property type="protein sequence ID" value="QBE63692.1"/>
    <property type="molecule type" value="Genomic_DNA"/>
</dbReference>
<organism evidence="3 4">
    <name type="scientific">Pseudoduganella lutea</name>
    <dbReference type="NCBI Taxonomy" id="321985"/>
    <lineage>
        <taxon>Bacteria</taxon>
        <taxon>Pseudomonadati</taxon>
        <taxon>Pseudomonadota</taxon>
        <taxon>Betaproteobacteria</taxon>
        <taxon>Burkholderiales</taxon>
        <taxon>Oxalobacteraceae</taxon>
        <taxon>Telluria group</taxon>
        <taxon>Pseudoduganella</taxon>
    </lineage>
</organism>
<evidence type="ECO:0000259" key="2">
    <source>
        <dbReference type="Pfam" id="PF08281"/>
    </source>
</evidence>
<proteinExistence type="predicted"/>
<name>A0A4P6KYN7_9BURK</name>
<feature type="domain" description="RNA polymerase sigma factor 70 region 4 type 2" evidence="2">
    <location>
        <begin position="103"/>
        <end position="151"/>
    </location>
</feature>
<dbReference type="GO" id="GO:0016987">
    <property type="term" value="F:sigma factor activity"/>
    <property type="evidence" value="ECO:0007669"/>
    <property type="project" value="InterPro"/>
</dbReference>
<dbReference type="GO" id="GO:0006352">
    <property type="term" value="P:DNA-templated transcription initiation"/>
    <property type="evidence" value="ECO:0007669"/>
    <property type="project" value="InterPro"/>
</dbReference>
<protein>
    <submittedName>
        <fullName evidence="3">Sigma-70 family RNA polymerase sigma factor</fullName>
    </submittedName>
</protein>
<dbReference type="InterPro" id="IPR007627">
    <property type="entry name" value="RNA_pol_sigma70_r2"/>
</dbReference>
<sequence>MNDSIAVFEASRRRLLSIAYRMLGSLAEAEDVVQDTWLRWHAAGAADLQAPVAWLTTVATRLAIDRLRRSKRETALPDPWLEEGLPSAADDVERLCDLSYGVLLMLQRLSPDERAALLLHEVFDVPHQEVGRILGLKTEHSRQLVRRARARVQAGPVRRGASADSAHLAHAFVDAIRRHDEEAVVRLVRGVDIVGLADHVAPRALTARGTTARLQCVNGGWGVAVLRYGRIDVLLSIEDGGKLYAVRPQVVRQCGLDVPATTPLIGAAMSPT</sequence>
<feature type="domain" description="RNA polymerase sigma-70 region 2" evidence="1">
    <location>
        <begin position="8"/>
        <end position="72"/>
    </location>
</feature>
<dbReference type="Gene3D" id="1.10.10.10">
    <property type="entry name" value="Winged helix-like DNA-binding domain superfamily/Winged helix DNA-binding domain"/>
    <property type="match status" value="1"/>
</dbReference>
<dbReference type="GO" id="GO:0003677">
    <property type="term" value="F:DNA binding"/>
    <property type="evidence" value="ECO:0007669"/>
    <property type="project" value="InterPro"/>
</dbReference>
<dbReference type="Pfam" id="PF04542">
    <property type="entry name" value="Sigma70_r2"/>
    <property type="match status" value="1"/>
</dbReference>
<accession>A0A4P6KYN7</accession>
<reference evidence="3 4" key="1">
    <citation type="submission" date="2019-02" db="EMBL/GenBank/DDBJ databases">
        <title>Draft Genome Sequences of Six Type Strains of the Genus Massilia.</title>
        <authorList>
            <person name="Miess H."/>
            <person name="Frediansyhah A."/>
            <person name="Gross H."/>
        </authorList>
    </citation>
    <scope>NUCLEOTIDE SEQUENCE [LARGE SCALE GENOMIC DNA]</scope>
    <source>
        <strain evidence="3 4">DSM 17473</strain>
    </source>
</reference>
<dbReference type="InterPro" id="IPR013325">
    <property type="entry name" value="RNA_pol_sigma_r2"/>
</dbReference>
<keyword evidence="4" id="KW-1185">Reference proteome</keyword>
<gene>
    <name evidence="3" type="ORF">EWM63_12485</name>
</gene>
<dbReference type="SUPFAM" id="SSF88946">
    <property type="entry name" value="Sigma2 domain of RNA polymerase sigma factors"/>
    <property type="match status" value="1"/>
</dbReference>
<dbReference type="PANTHER" id="PTHR30173">
    <property type="entry name" value="SIGMA 19 FACTOR"/>
    <property type="match status" value="1"/>
</dbReference>
<dbReference type="RefSeq" id="WP_130186813.1">
    <property type="nucleotide sequence ID" value="NZ_CP035913.1"/>
</dbReference>
<dbReference type="Gene3D" id="1.10.1740.10">
    <property type="match status" value="1"/>
</dbReference>
<evidence type="ECO:0000313" key="3">
    <source>
        <dbReference type="EMBL" id="QBE63692.1"/>
    </source>
</evidence>
<dbReference type="AlphaFoldDB" id="A0A4P6KYN7"/>
<dbReference type="CDD" id="cd06171">
    <property type="entry name" value="Sigma70_r4"/>
    <property type="match status" value="1"/>
</dbReference>
<evidence type="ECO:0000259" key="1">
    <source>
        <dbReference type="Pfam" id="PF04542"/>
    </source>
</evidence>
<evidence type="ECO:0000313" key="4">
    <source>
        <dbReference type="Proteomes" id="UP000290637"/>
    </source>
</evidence>
<dbReference type="SUPFAM" id="SSF88659">
    <property type="entry name" value="Sigma3 and sigma4 domains of RNA polymerase sigma factors"/>
    <property type="match status" value="1"/>
</dbReference>
<dbReference type="Pfam" id="PF08281">
    <property type="entry name" value="Sigma70_r4_2"/>
    <property type="match status" value="1"/>
</dbReference>
<dbReference type="InterPro" id="IPR036388">
    <property type="entry name" value="WH-like_DNA-bd_sf"/>
</dbReference>
<dbReference type="NCBIfam" id="TIGR02937">
    <property type="entry name" value="sigma70-ECF"/>
    <property type="match status" value="1"/>
</dbReference>
<dbReference type="OrthoDB" id="3211555at2"/>
<dbReference type="InterPro" id="IPR052704">
    <property type="entry name" value="ECF_Sigma-70_Domain"/>
</dbReference>
<dbReference type="PANTHER" id="PTHR30173:SF36">
    <property type="entry name" value="ECF RNA POLYMERASE SIGMA FACTOR SIGJ"/>
    <property type="match status" value="1"/>
</dbReference>
<dbReference type="KEGG" id="plue:EWM63_12485"/>
<dbReference type="InterPro" id="IPR014284">
    <property type="entry name" value="RNA_pol_sigma-70_dom"/>
</dbReference>